<dbReference type="PANTHER" id="PTHR30203">
    <property type="entry name" value="OUTER MEMBRANE CATION EFFLUX PROTEIN"/>
    <property type="match status" value="1"/>
</dbReference>
<evidence type="ECO:0000256" key="1">
    <source>
        <dbReference type="ARBA" id="ARBA00007613"/>
    </source>
</evidence>
<dbReference type="RefSeq" id="WP_090544156.1">
    <property type="nucleotide sequence ID" value="NZ_FNSR01000001.1"/>
</dbReference>
<dbReference type="PANTHER" id="PTHR30203:SF25">
    <property type="entry name" value="OUTER MEMBRANE PROTEIN-RELATED"/>
    <property type="match status" value="1"/>
</dbReference>
<dbReference type="OrthoDB" id="9770517at2"/>
<protein>
    <submittedName>
        <fullName evidence="4">Efflux transporter, outer membrane factor (OMF) lipoprotein, NodT family</fullName>
    </submittedName>
</protein>
<dbReference type="NCBIfam" id="TIGR01845">
    <property type="entry name" value="outer_NodT"/>
    <property type="match status" value="1"/>
</dbReference>
<organism evidence="4 5">
    <name type="scientific">Paraburkholderia caballeronis</name>
    <dbReference type="NCBI Taxonomy" id="416943"/>
    <lineage>
        <taxon>Bacteria</taxon>
        <taxon>Pseudomonadati</taxon>
        <taxon>Pseudomonadota</taxon>
        <taxon>Betaproteobacteria</taxon>
        <taxon>Burkholderiales</taxon>
        <taxon>Burkholderiaceae</taxon>
        <taxon>Paraburkholderia</taxon>
    </lineage>
</organism>
<dbReference type="Proteomes" id="UP000199120">
    <property type="component" value="Unassembled WGS sequence"/>
</dbReference>
<dbReference type="AlphaFoldDB" id="A0A1H7J757"/>
<keyword evidence="2" id="KW-0564">Palmitate</keyword>
<dbReference type="Gene3D" id="2.20.200.10">
    <property type="entry name" value="Outer membrane efflux proteins (OEP)"/>
    <property type="match status" value="1"/>
</dbReference>
<feature type="region of interest" description="Disordered" evidence="3">
    <location>
        <begin position="58"/>
        <end position="101"/>
    </location>
</feature>
<dbReference type="GO" id="GO:0005886">
    <property type="term" value="C:plasma membrane"/>
    <property type="evidence" value="ECO:0007669"/>
    <property type="project" value="UniProtKB-SubCell"/>
</dbReference>
<feature type="compositionally biased region" description="Low complexity" evidence="3">
    <location>
        <begin position="75"/>
        <end position="89"/>
    </location>
</feature>
<evidence type="ECO:0000256" key="3">
    <source>
        <dbReference type="SAM" id="MobiDB-lite"/>
    </source>
</evidence>
<evidence type="ECO:0000256" key="2">
    <source>
        <dbReference type="RuleBase" id="RU362097"/>
    </source>
</evidence>
<dbReference type="EMBL" id="FOAJ01000003">
    <property type="protein sequence ID" value="SEK68975.1"/>
    <property type="molecule type" value="Genomic_DNA"/>
</dbReference>
<keyword evidence="2" id="KW-0812">Transmembrane</keyword>
<dbReference type="InterPro" id="IPR003423">
    <property type="entry name" value="OMP_efflux"/>
</dbReference>
<reference evidence="5" key="1">
    <citation type="submission" date="2016-10" db="EMBL/GenBank/DDBJ databases">
        <authorList>
            <person name="Varghese N."/>
            <person name="Submissions S."/>
        </authorList>
    </citation>
    <scope>NUCLEOTIDE SEQUENCE [LARGE SCALE GENOMIC DNA]</scope>
    <source>
        <strain evidence="5">LMG 26416</strain>
    </source>
</reference>
<evidence type="ECO:0000313" key="5">
    <source>
        <dbReference type="Proteomes" id="UP000199120"/>
    </source>
</evidence>
<sequence length="554" mass="59277">MREAFASLPALLPVLRVVSGGRLAASPRTRRIAPTRLAAIVAALTLASCTVGPDFKPPQANAPAAWRDPQRGADANATAKTPPSTPAAEADPDPRWWQSFGDPTLDALIDRALADNPDLREAVVRIAQAREQVQQTAAQGLPNVRASASYEREQLGIKGLLESNGVYDDVNRLGAPDSPLNRFAPGAGAAAQRGATSALDQLTAPVNLWQAGFDASWELDLFGRVRRSVEAANAQTDVAAETQHDAQVSLEAEVAETYLQLRGAQALRAIAESLIDQQREVVELARNSARHGLESELNVERSDAQRTQTEALLPQYDQQIAQALNGLAVLVGEAPGALDAQLSPAAALPRTPPAVPVGLPSTLARRRPDIRRAEASLHAATAGVGVAVAQFYPDLSLGAQAGTRATTPGDLARWSHLFWSWGPSVSLPIFEGGALVSNLRLTKLREVEAAIDYRKTVLVALRDVENALAVYRTDQARLASLDASAAAQQRAYELARDSYRHGMVSFLDVLDAERQLNSAQRDAQQAQLQVCTDLVSLYKALGGGWSDTQRQASR</sequence>
<dbReference type="GO" id="GO:0015562">
    <property type="term" value="F:efflux transmembrane transporter activity"/>
    <property type="evidence" value="ECO:0007669"/>
    <property type="project" value="InterPro"/>
</dbReference>
<proteinExistence type="inferred from homology"/>
<keyword evidence="2 4" id="KW-0449">Lipoprotein</keyword>
<dbReference type="STRING" id="416943.SAMN05445871_1813"/>
<dbReference type="Gene3D" id="1.20.1600.10">
    <property type="entry name" value="Outer membrane efflux proteins (OEP)"/>
    <property type="match status" value="1"/>
</dbReference>
<keyword evidence="2" id="KW-1134">Transmembrane beta strand</keyword>
<dbReference type="SUPFAM" id="SSF56954">
    <property type="entry name" value="Outer membrane efflux proteins (OEP)"/>
    <property type="match status" value="1"/>
</dbReference>
<dbReference type="InterPro" id="IPR010131">
    <property type="entry name" value="MdtP/NodT-like"/>
</dbReference>
<keyword evidence="2" id="KW-0472">Membrane</keyword>
<evidence type="ECO:0000313" key="4">
    <source>
        <dbReference type="EMBL" id="SEK68975.1"/>
    </source>
</evidence>
<comment type="similarity">
    <text evidence="1 2">Belongs to the outer membrane factor (OMF) (TC 1.B.17) family.</text>
</comment>
<gene>
    <name evidence="4" type="ORF">SAMN05192542_103118</name>
</gene>
<name>A0A1H7J757_9BURK</name>
<dbReference type="Pfam" id="PF02321">
    <property type="entry name" value="OEP"/>
    <property type="match status" value="2"/>
</dbReference>
<accession>A0A1H7J757</accession>
<comment type="subcellular location">
    <subcellularLocation>
        <location evidence="2">Cell membrane</location>
        <topology evidence="2">Lipid-anchor</topology>
    </subcellularLocation>
</comment>
<keyword evidence="5" id="KW-1185">Reference proteome</keyword>